<keyword evidence="3" id="KW-1185">Reference proteome</keyword>
<sequence>MLITIITYESAFVQKFKYPYGSLLSQISNSTNLTDIIICNNVIYQILENGTVQALGNKPSLLGHKQQYQFVNTQLKNVLKLYCYMDLYLWYISNKNELFFETYDYNDKKTVFTQSLKNLYLPTGIPLQNIKQIVGNDLLQFVLTSSAIYVTGTLNVQYIFNGNSTGIEESYLKLPLMLNASNIVDIDLTQSMSYLFIYMTNGDVYALGDNTQGILTVADNICERKVGTNISRVATTILESK</sequence>
<accession>A0AA86R368</accession>
<dbReference type="Proteomes" id="UP001642409">
    <property type="component" value="Unassembled WGS sequence"/>
</dbReference>
<proteinExistence type="predicted"/>
<dbReference type="SUPFAM" id="SSF50985">
    <property type="entry name" value="RCC1/BLIP-II"/>
    <property type="match status" value="1"/>
</dbReference>
<reference evidence="1" key="1">
    <citation type="submission" date="2023-06" db="EMBL/GenBank/DDBJ databases">
        <authorList>
            <person name="Kurt Z."/>
        </authorList>
    </citation>
    <scope>NUCLEOTIDE SEQUENCE</scope>
</reference>
<gene>
    <name evidence="2" type="ORF">HINF_LOCUS29571</name>
    <name evidence="1" type="ORF">HINF_LOCUS52584</name>
</gene>
<dbReference type="InterPro" id="IPR009091">
    <property type="entry name" value="RCC1/BLIP-II"/>
</dbReference>
<reference evidence="2 3" key="2">
    <citation type="submission" date="2024-07" db="EMBL/GenBank/DDBJ databases">
        <authorList>
            <person name="Akdeniz Z."/>
        </authorList>
    </citation>
    <scope>NUCLEOTIDE SEQUENCE [LARGE SCALE GENOMIC DNA]</scope>
</reference>
<comment type="caution">
    <text evidence="1">The sequence shown here is derived from an EMBL/GenBank/DDBJ whole genome shotgun (WGS) entry which is preliminary data.</text>
</comment>
<evidence type="ECO:0000313" key="2">
    <source>
        <dbReference type="EMBL" id="CAL6024342.1"/>
    </source>
</evidence>
<dbReference type="AlphaFoldDB" id="A0AA86R368"/>
<evidence type="ECO:0000313" key="1">
    <source>
        <dbReference type="EMBL" id="CAI9964939.1"/>
    </source>
</evidence>
<evidence type="ECO:0000313" key="3">
    <source>
        <dbReference type="Proteomes" id="UP001642409"/>
    </source>
</evidence>
<protein>
    <submittedName>
        <fullName evidence="1">Regulator of chromosome condensation 1/beta-lactamase-inhibitor protein II</fullName>
    </submittedName>
    <submittedName>
        <fullName evidence="2">Regulator_of chromosome condensation 1/beta-lactamase-inhibitor protein II</fullName>
    </submittedName>
</protein>
<dbReference type="EMBL" id="CATOUU010000983">
    <property type="protein sequence ID" value="CAI9964939.1"/>
    <property type="molecule type" value="Genomic_DNA"/>
</dbReference>
<dbReference type="EMBL" id="CAXDID020000095">
    <property type="protein sequence ID" value="CAL6024342.1"/>
    <property type="molecule type" value="Genomic_DNA"/>
</dbReference>
<organism evidence="1">
    <name type="scientific">Hexamita inflata</name>
    <dbReference type="NCBI Taxonomy" id="28002"/>
    <lineage>
        <taxon>Eukaryota</taxon>
        <taxon>Metamonada</taxon>
        <taxon>Diplomonadida</taxon>
        <taxon>Hexamitidae</taxon>
        <taxon>Hexamitinae</taxon>
        <taxon>Hexamita</taxon>
    </lineage>
</organism>
<name>A0AA86R368_9EUKA</name>